<dbReference type="EMBL" id="VSSQ01049243">
    <property type="protein sequence ID" value="MPN03319.1"/>
    <property type="molecule type" value="Genomic_DNA"/>
</dbReference>
<dbReference type="AlphaFoldDB" id="A0A645EQ88"/>
<organism evidence="1">
    <name type="scientific">bioreactor metagenome</name>
    <dbReference type="NCBI Taxonomy" id="1076179"/>
    <lineage>
        <taxon>unclassified sequences</taxon>
        <taxon>metagenomes</taxon>
        <taxon>ecological metagenomes</taxon>
    </lineage>
</organism>
<gene>
    <name evidence="1" type="ORF">SDC9_150546</name>
</gene>
<protein>
    <submittedName>
        <fullName evidence="1">Uncharacterized protein</fullName>
    </submittedName>
</protein>
<accession>A0A645EQ88</accession>
<evidence type="ECO:0000313" key="1">
    <source>
        <dbReference type="EMBL" id="MPN03319.1"/>
    </source>
</evidence>
<proteinExistence type="predicted"/>
<reference evidence="1" key="1">
    <citation type="submission" date="2019-08" db="EMBL/GenBank/DDBJ databases">
        <authorList>
            <person name="Kucharzyk K."/>
            <person name="Murdoch R.W."/>
            <person name="Higgins S."/>
            <person name="Loffler F."/>
        </authorList>
    </citation>
    <scope>NUCLEOTIDE SEQUENCE</scope>
</reference>
<sequence length="59" mass="6208">MNRNIRQGSRALAAFTVTVALAVAATAMTLIPDEAVQSVDSLTTATTQLDKLLSADLFN</sequence>
<comment type="caution">
    <text evidence="1">The sequence shown here is derived from an EMBL/GenBank/DDBJ whole genome shotgun (WGS) entry which is preliminary data.</text>
</comment>
<name>A0A645EQ88_9ZZZZ</name>